<accession>A0A415U4N6</accession>
<sequence>MGQIRVVLIFNEDNERQKEIGEYLKSQKRCKTALITELVYAWLYKENKGVSSYNNVNVSVEELKRQLLEDKEFMQQLKVGMNMEGESEKEQEEVKNDGMDMDEEMMMAGLSMFENDF</sequence>
<name>A0A415U4N6_9FIRM</name>
<dbReference type="RefSeq" id="WP_118486061.1">
    <property type="nucleotide sequence ID" value="NZ_QRQO01000020.1"/>
</dbReference>
<evidence type="ECO:0000313" key="2">
    <source>
        <dbReference type="Proteomes" id="UP000283700"/>
    </source>
</evidence>
<dbReference type="Proteomes" id="UP000283700">
    <property type="component" value="Unassembled WGS sequence"/>
</dbReference>
<gene>
    <name evidence="1" type="ORF">DWZ29_08430</name>
</gene>
<protein>
    <submittedName>
        <fullName evidence="1">Uncharacterized protein</fullName>
    </submittedName>
</protein>
<dbReference type="AlphaFoldDB" id="A0A415U4N6"/>
<comment type="caution">
    <text evidence="1">The sequence shown here is derived from an EMBL/GenBank/DDBJ whole genome shotgun (WGS) entry which is preliminary data.</text>
</comment>
<evidence type="ECO:0000313" key="1">
    <source>
        <dbReference type="EMBL" id="RHN13069.1"/>
    </source>
</evidence>
<dbReference type="EMBL" id="QRQO01000020">
    <property type="protein sequence ID" value="RHN13069.1"/>
    <property type="molecule type" value="Genomic_DNA"/>
</dbReference>
<organism evidence="1 2">
    <name type="scientific">Anaerobutyricum hallii</name>
    <dbReference type="NCBI Taxonomy" id="39488"/>
    <lineage>
        <taxon>Bacteria</taxon>
        <taxon>Bacillati</taxon>
        <taxon>Bacillota</taxon>
        <taxon>Clostridia</taxon>
        <taxon>Lachnospirales</taxon>
        <taxon>Lachnospiraceae</taxon>
        <taxon>Anaerobutyricum</taxon>
    </lineage>
</organism>
<reference evidence="1 2" key="1">
    <citation type="submission" date="2018-08" db="EMBL/GenBank/DDBJ databases">
        <title>A genome reference for cultivated species of the human gut microbiota.</title>
        <authorList>
            <person name="Zou Y."/>
            <person name="Xue W."/>
            <person name="Luo G."/>
        </authorList>
    </citation>
    <scope>NUCLEOTIDE SEQUENCE [LARGE SCALE GENOMIC DNA]</scope>
    <source>
        <strain evidence="1 2">AF31-17AC</strain>
    </source>
</reference>
<proteinExistence type="predicted"/>